<dbReference type="InterPro" id="IPR001594">
    <property type="entry name" value="Palmitoyltrfase_DHHC"/>
</dbReference>
<evidence type="ECO:0000256" key="7">
    <source>
        <dbReference type="ARBA" id="ARBA00023288"/>
    </source>
</evidence>
<dbReference type="GO" id="GO:0019706">
    <property type="term" value="F:protein-cysteine S-palmitoyltransferase activity"/>
    <property type="evidence" value="ECO:0007669"/>
    <property type="project" value="UniProtKB-EC"/>
</dbReference>
<dbReference type="Proteomes" id="UP000789831">
    <property type="component" value="Unassembled WGS sequence"/>
</dbReference>
<keyword evidence="4 11" id="KW-1133">Transmembrane helix</keyword>
<keyword evidence="5 11" id="KW-0472">Membrane</keyword>
<gene>
    <name evidence="14" type="ORF">AGERDE_LOCUS1137</name>
</gene>
<comment type="similarity">
    <text evidence="9">Belongs to the DHHC palmitoyltransferase family. ERF2/ZDHHC9 subfamily.</text>
</comment>
<comment type="caution">
    <text evidence="14">The sequence shown here is derived from an EMBL/GenBank/DDBJ whole genome shotgun (WGS) entry which is preliminary data.</text>
</comment>
<comment type="domain">
    <text evidence="11">The DHHC domain is required for palmitoyltransferase activity.</text>
</comment>
<feature type="transmembrane region" description="Helical" evidence="11">
    <location>
        <begin position="345"/>
        <end position="366"/>
    </location>
</feature>
<dbReference type="OrthoDB" id="9909019at2759"/>
<keyword evidence="2 11" id="KW-0808">Transferase</keyword>
<protein>
    <recommendedName>
        <fullName evidence="11">Palmitoyltransferase</fullName>
        <ecNumber evidence="11">2.3.1.225</ecNumber>
    </recommendedName>
</protein>
<dbReference type="PROSITE" id="PS50216">
    <property type="entry name" value="DHHC"/>
    <property type="match status" value="1"/>
</dbReference>
<evidence type="ECO:0000256" key="4">
    <source>
        <dbReference type="ARBA" id="ARBA00022989"/>
    </source>
</evidence>
<dbReference type="EMBL" id="CAJVPL010000073">
    <property type="protein sequence ID" value="CAG8441979.1"/>
    <property type="molecule type" value="Genomic_DNA"/>
</dbReference>
<evidence type="ECO:0000313" key="15">
    <source>
        <dbReference type="Proteomes" id="UP000789831"/>
    </source>
</evidence>
<keyword evidence="15" id="KW-1185">Reference proteome</keyword>
<proteinExistence type="inferred from homology"/>
<feature type="transmembrane region" description="Helical" evidence="11">
    <location>
        <begin position="299"/>
        <end position="325"/>
    </location>
</feature>
<reference evidence="14" key="1">
    <citation type="submission" date="2021-06" db="EMBL/GenBank/DDBJ databases">
        <authorList>
            <person name="Kallberg Y."/>
            <person name="Tangrot J."/>
            <person name="Rosling A."/>
        </authorList>
    </citation>
    <scope>NUCLEOTIDE SEQUENCE</scope>
    <source>
        <strain evidence="14">MT106</strain>
    </source>
</reference>
<dbReference type="AlphaFoldDB" id="A0A9N8V9B9"/>
<dbReference type="PANTHER" id="PTHR22883:SF43">
    <property type="entry name" value="PALMITOYLTRANSFERASE APP"/>
    <property type="match status" value="1"/>
</dbReference>
<keyword evidence="6" id="KW-0564">Palmitate</keyword>
<dbReference type="PANTHER" id="PTHR22883">
    <property type="entry name" value="ZINC FINGER DHHC DOMAIN CONTAINING PROTEIN"/>
    <property type="match status" value="1"/>
</dbReference>
<dbReference type="InterPro" id="IPR039859">
    <property type="entry name" value="PFA4/ZDH16/20/ERF2-like"/>
</dbReference>
<name>A0A9N8V9B9_9GLOM</name>
<accession>A0A9N8V9B9</accession>
<organism evidence="14 15">
    <name type="scientific">Ambispora gerdemannii</name>
    <dbReference type="NCBI Taxonomy" id="144530"/>
    <lineage>
        <taxon>Eukaryota</taxon>
        <taxon>Fungi</taxon>
        <taxon>Fungi incertae sedis</taxon>
        <taxon>Mucoromycota</taxon>
        <taxon>Glomeromycotina</taxon>
        <taxon>Glomeromycetes</taxon>
        <taxon>Archaeosporales</taxon>
        <taxon>Ambisporaceae</taxon>
        <taxon>Ambispora</taxon>
    </lineage>
</organism>
<evidence type="ECO:0000256" key="8">
    <source>
        <dbReference type="ARBA" id="ARBA00023315"/>
    </source>
</evidence>
<keyword evidence="7" id="KW-0449">Lipoprotein</keyword>
<evidence type="ECO:0000259" key="13">
    <source>
        <dbReference type="Pfam" id="PF01529"/>
    </source>
</evidence>
<comment type="subcellular location">
    <subcellularLocation>
        <location evidence="1">Endomembrane system</location>
        <topology evidence="1">Multi-pass membrane protein</topology>
    </subcellularLocation>
</comment>
<feature type="region of interest" description="Disordered" evidence="12">
    <location>
        <begin position="422"/>
        <end position="462"/>
    </location>
</feature>
<keyword evidence="3 11" id="KW-0812">Transmembrane</keyword>
<feature type="region of interest" description="Disordered" evidence="12">
    <location>
        <begin position="1"/>
        <end position="56"/>
    </location>
</feature>
<keyword evidence="8 11" id="KW-0012">Acyltransferase</keyword>
<evidence type="ECO:0000256" key="11">
    <source>
        <dbReference type="RuleBase" id="RU079119"/>
    </source>
</evidence>
<evidence type="ECO:0000256" key="1">
    <source>
        <dbReference type="ARBA" id="ARBA00004127"/>
    </source>
</evidence>
<dbReference type="GO" id="GO:0005794">
    <property type="term" value="C:Golgi apparatus"/>
    <property type="evidence" value="ECO:0007669"/>
    <property type="project" value="TreeGrafter"/>
</dbReference>
<dbReference type="GO" id="GO:0005783">
    <property type="term" value="C:endoplasmic reticulum"/>
    <property type="evidence" value="ECO:0007669"/>
    <property type="project" value="TreeGrafter"/>
</dbReference>
<comment type="catalytic activity">
    <reaction evidence="10 11">
        <text>L-cysteinyl-[protein] + hexadecanoyl-CoA = S-hexadecanoyl-L-cysteinyl-[protein] + CoA</text>
        <dbReference type="Rhea" id="RHEA:36683"/>
        <dbReference type="Rhea" id="RHEA-COMP:10131"/>
        <dbReference type="Rhea" id="RHEA-COMP:11032"/>
        <dbReference type="ChEBI" id="CHEBI:29950"/>
        <dbReference type="ChEBI" id="CHEBI:57287"/>
        <dbReference type="ChEBI" id="CHEBI:57379"/>
        <dbReference type="ChEBI" id="CHEBI:74151"/>
        <dbReference type="EC" id="2.3.1.225"/>
    </reaction>
</comment>
<evidence type="ECO:0000256" key="9">
    <source>
        <dbReference type="ARBA" id="ARBA00023463"/>
    </source>
</evidence>
<dbReference type="GO" id="GO:0006612">
    <property type="term" value="P:protein targeting to membrane"/>
    <property type="evidence" value="ECO:0007669"/>
    <property type="project" value="TreeGrafter"/>
</dbReference>
<feature type="compositionally biased region" description="Low complexity" evidence="12">
    <location>
        <begin position="35"/>
        <end position="52"/>
    </location>
</feature>
<evidence type="ECO:0000256" key="6">
    <source>
        <dbReference type="ARBA" id="ARBA00023139"/>
    </source>
</evidence>
<feature type="compositionally biased region" description="Polar residues" evidence="12">
    <location>
        <begin position="430"/>
        <end position="462"/>
    </location>
</feature>
<evidence type="ECO:0000313" key="14">
    <source>
        <dbReference type="EMBL" id="CAG8441979.1"/>
    </source>
</evidence>
<evidence type="ECO:0000256" key="12">
    <source>
        <dbReference type="SAM" id="MobiDB-lite"/>
    </source>
</evidence>
<sequence>MSTRSNSRHVLPSKQFFTPRRPIRPNANASAMRKTTSSSTLNSPSSSHHTSSQMRLPFTSVVGTTSSESNSEEVGIARLTLPRISTTLDLSLDYIIASNSGSDLNFSLPEPPPSALLARRQTRTDIPQAVIDSVLEPIDVSTNTLKHNSDSRTPSNVTPRLSLHKKQAPFLYSHVSPAVVAVFIYLFLLALSSMLITSWTDPGIIPRNLDPSPPREEFDDGDHYYNLSQYSYVPTRSLPLPKNIRINGYSMVLKYCETCKIYRPPRCSHCRQCNNCVENEDHHCIWLNNCIGRRNYRSFFTFILTATILCIYVAGFSLAHIILLLKENDLSFLGVLRAAPMRYPFISFLLVWSVGGLSGYHIYLVSHNLTTHEQLRAPLARRNGLRNQYDFGSTYKNCLWVLCRPLVHSSINRRGFVESDLVEDRETQDDGTSADPQMTSATNLSLAGPSRTNQDRVNVNVA</sequence>
<evidence type="ECO:0000256" key="3">
    <source>
        <dbReference type="ARBA" id="ARBA00022692"/>
    </source>
</evidence>
<evidence type="ECO:0000256" key="5">
    <source>
        <dbReference type="ARBA" id="ARBA00023136"/>
    </source>
</evidence>
<evidence type="ECO:0000256" key="2">
    <source>
        <dbReference type="ARBA" id="ARBA00022679"/>
    </source>
</evidence>
<evidence type="ECO:0000256" key="10">
    <source>
        <dbReference type="ARBA" id="ARBA00048048"/>
    </source>
</evidence>
<dbReference type="EC" id="2.3.1.225" evidence="11"/>
<feature type="transmembrane region" description="Helical" evidence="11">
    <location>
        <begin position="170"/>
        <end position="191"/>
    </location>
</feature>
<dbReference type="Pfam" id="PF01529">
    <property type="entry name" value="DHHC"/>
    <property type="match status" value="1"/>
</dbReference>
<feature type="domain" description="Palmitoyltransferase DHHC" evidence="13">
    <location>
        <begin position="253"/>
        <end position="376"/>
    </location>
</feature>